<keyword evidence="3" id="KW-1185">Reference proteome</keyword>
<evidence type="ECO:0000256" key="1">
    <source>
        <dbReference type="SAM" id="MobiDB-lite"/>
    </source>
</evidence>
<proteinExistence type="predicted"/>
<sequence length="241" mass="27115">MNMTAPLVKITAVRESQCLSAAERCERLRDPSERLSGIAESRRRRGSEAETNDFDQRWQIYRTIREGAVVLGESALELQRAKVRSKRGGTRQDTVTVRGVRCGLLLNSSEMYIERIATHHWITKRLNRALHGGSSTTPQILTQLPDTEIHLPVPVIETAVYRRMHGDSGLRSAPSLHEQGIHDRRWHVLLRRWKRNWDASLCAASVGGGGGIQRSDGHDAPGCTRSEPGWEWPAAERQEVS</sequence>
<reference evidence="2 3" key="1">
    <citation type="submission" date="2020-07" db="EMBL/GenBank/DDBJ databases">
        <title>Comparative genomics of pyrophilous fungi reveals a link between fire events and developmental genes.</title>
        <authorList>
            <consortium name="DOE Joint Genome Institute"/>
            <person name="Steindorff A.S."/>
            <person name="Carver A."/>
            <person name="Calhoun S."/>
            <person name="Stillman K."/>
            <person name="Liu H."/>
            <person name="Lipzen A."/>
            <person name="Pangilinan J."/>
            <person name="Labutti K."/>
            <person name="Bruns T.D."/>
            <person name="Grigoriev I.V."/>
        </authorList>
    </citation>
    <scope>NUCLEOTIDE SEQUENCE [LARGE SCALE GENOMIC DNA]</scope>
    <source>
        <strain evidence="2 3">CBS 144469</strain>
    </source>
</reference>
<dbReference type="Proteomes" id="UP000521943">
    <property type="component" value="Unassembled WGS sequence"/>
</dbReference>
<dbReference type="AlphaFoldDB" id="A0A8H6HBA4"/>
<gene>
    <name evidence="2" type="ORF">DFP72DRAFT_931532</name>
</gene>
<comment type="caution">
    <text evidence="2">The sequence shown here is derived from an EMBL/GenBank/DDBJ whole genome shotgun (WGS) entry which is preliminary data.</text>
</comment>
<protein>
    <submittedName>
        <fullName evidence="2">Uncharacterized protein</fullName>
    </submittedName>
</protein>
<accession>A0A8H6HBA4</accession>
<evidence type="ECO:0000313" key="3">
    <source>
        <dbReference type="Proteomes" id="UP000521943"/>
    </source>
</evidence>
<name>A0A8H6HBA4_9AGAR</name>
<dbReference type="EMBL" id="JACGCI010000135">
    <property type="protein sequence ID" value="KAF6743789.1"/>
    <property type="molecule type" value="Genomic_DNA"/>
</dbReference>
<feature type="region of interest" description="Disordered" evidence="1">
    <location>
        <begin position="208"/>
        <end position="241"/>
    </location>
</feature>
<evidence type="ECO:0000313" key="2">
    <source>
        <dbReference type="EMBL" id="KAF6743789.1"/>
    </source>
</evidence>
<organism evidence="2 3">
    <name type="scientific">Ephemerocybe angulata</name>
    <dbReference type="NCBI Taxonomy" id="980116"/>
    <lineage>
        <taxon>Eukaryota</taxon>
        <taxon>Fungi</taxon>
        <taxon>Dikarya</taxon>
        <taxon>Basidiomycota</taxon>
        <taxon>Agaricomycotina</taxon>
        <taxon>Agaricomycetes</taxon>
        <taxon>Agaricomycetidae</taxon>
        <taxon>Agaricales</taxon>
        <taxon>Agaricineae</taxon>
        <taxon>Psathyrellaceae</taxon>
        <taxon>Ephemerocybe</taxon>
    </lineage>
</organism>